<organism evidence="1">
    <name type="scientific">Daphnia magna</name>
    <dbReference type="NCBI Taxonomy" id="35525"/>
    <lineage>
        <taxon>Eukaryota</taxon>
        <taxon>Metazoa</taxon>
        <taxon>Ecdysozoa</taxon>
        <taxon>Arthropoda</taxon>
        <taxon>Crustacea</taxon>
        <taxon>Branchiopoda</taxon>
        <taxon>Diplostraca</taxon>
        <taxon>Cladocera</taxon>
        <taxon>Anomopoda</taxon>
        <taxon>Daphniidae</taxon>
        <taxon>Daphnia</taxon>
    </lineage>
</organism>
<reference evidence="1" key="1">
    <citation type="submission" date="2015-10" db="EMBL/GenBank/DDBJ databases">
        <title>EvidentialGene: Evidence-directed Construction of Complete mRNA Transcriptomes without Genomes.</title>
        <authorList>
            <person name="Gilbert D.G."/>
        </authorList>
    </citation>
    <scope>NUCLEOTIDE SEQUENCE</scope>
</reference>
<accession>A0A0P6IQ91</accession>
<evidence type="ECO:0000313" key="1">
    <source>
        <dbReference type="EMBL" id="JAN92881.1"/>
    </source>
</evidence>
<name>A0A0P6IQ91_9CRUS</name>
<proteinExistence type="predicted"/>
<dbReference type="EMBL" id="GDIQ01001856">
    <property type="protein sequence ID" value="JAN92881.1"/>
    <property type="molecule type" value="Transcribed_RNA"/>
</dbReference>
<dbReference type="AlphaFoldDB" id="A0A0P6IQ91"/>
<sequence>MQIAIAKAFGVTHTHMTAEISRVNTHKLYAIATSVRIRVFTRGVTFFKWQKESCFATTCYYTVTNTSVEDVNKSTEVMPYTCRSPQKSSGGLRAWNSRGAYIYARGYM</sequence>
<protein>
    <submittedName>
        <fullName evidence="1">Uncharacterized protein</fullName>
    </submittedName>
</protein>